<evidence type="ECO:0000313" key="2">
    <source>
        <dbReference type="EMBL" id="MFB9070725.1"/>
    </source>
</evidence>
<feature type="region of interest" description="Disordered" evidence="1">
    <location>
        <begin position="113"/>
        <end position="250"/>
    </location>
</feature>
<organism evidence="2 3">
    <name type="scientific">Citricoccus parietis</name>
    <dbReference type="NCBI Taxonomy" id="592307"/>
    <lineage>
        <taxon>Bacteria</taxon>
        <taxon>Bacillati</taxon>
        <taxon>Actinomycetota</taxon>
        <taxon>Actinomycetes</taxon>
        <taxon>Micrococcales</taxon>
        <taxon>Micrococcaceae</taxon>
        <taxon>Citricoccus</taxon>
    </lineage>
</organism>
<dbReference type="EMBL" id="JBHMFI010000001">
    <property type="protein sequence ID" value="MFB9070725.1"/>
    <property type="molecule type" value="Genomic_DNA"/>
</dbReference>
<proteinExistence type="predicted"/>
<reference evidence="2 3" key="1">
    <citation type="submission" date="2024-09" db="EMBL/GenBank/DDBJ databases">
        <authorList>
            <person name="Sun Q."/>
            <person name="Mori K."/>
        </authorList>
    </citation>
    <scope>NUCLEOTIDE SEQUENCE [LARGE SCALE GENOMIC DNA]</scope>
    <source>
        <strain evidence="2 3">CCM 7609</strain>
    </source>
</reference>
<feature type="region of interest" description="Disordered" evidence="1">
    <location>
        <begin position="1"/>
        <end position="37"/>
    </location>
</feature>
<accession>A0ABV5FVN1</accession>
<feature type="compositionally biased region" description="Basic and acidic residues" evidence="1">
    <location>
        <begin position="8"/>
        <end position="18"/>
    </location>
</feature>
<gene>
    <name evidence="2" type="ORF">ACFFX0_05760</name>
</gene>
<sequence>MVMKATRKTAEGRTDSSRPRHPPTVARTSISPFSVTAVPDPTLRKAASSWPRGSSRCGTPSAGGVAFGVSCGVGAPEVSGSWVMRRSCQQFVTGVEDRGEVIVLREETLDAQPATGLDAGDAALPDPYQPQPLAAGGHPAGTGSLGHQVHGETHRSGRSRQPYGGHQAHALHESPMGSSACGTARSRLREGRGGGRGGGGHGRCQRTSVTSGPRSGGRWRGSTMVGASDRPVDCGAPAGPEDPVSADSPD</sequence>
<evidence type="ECO:0000256" key="1">
    <source>
        <dbReference type="SAM" id="MobiDB-lite"/>
    </source>
</evidence>
<name>A0ABV5FVN1_9MICC</name>
<evidence type="ECO:0000313" key="3">
    <source>
        <dbReference type="Proteomes" id="UP001589575"/>
    </source>
</evidence>
<comment type="caution">
    <text evidence="2">The sequence shown here is derived from an EMBL/GenBank/DDBJ whole genome shotgun (WGS) entry which is preliminary data.</text>
</comment>
<keyword evidence="3" id="KW-1185">Reference proteome</keyword>
<protein>
    <submittedName>
        <fullName evidence="2">Uncharacterized protein</fullName>
    </submittedName>
</protein>
<dbReference type="Proteomes" id="UP001589575">
    <property type="component" value="Unassembled WGS sequence"/>
</dbReference>